<feature type="compositionally biased region" description="Polar residues" evidence="5">
    <location>
        <begin position="759"/>
        <end position="769"/>
    </location>
</feature>
<accession>A0A8W4FFE7</accession>
<feature type="region of interest" description="Disordered" evidence="5">
    <location>
        <begin position="812"/>
        <end position="836"/>
    </location>
</feature>
<feature type="region of interest" description="Disordered" evidence="5">
    <location>
        <begin position="294"/>
        <end position="333"/>
    </location>
</feature>
<dbReference type="PANTHER" id="PTHR24217:SF9">
    <property type="entry name" value="SYNAPTOPODIN-2"/>
    <property type="match status" value="1"/>
</dbReference>
<feature type="region of interest" description="Disordered" evidence="5">
    <location>
        <begin position="1043"/>
        <end position="1062"/>
    </location>
</feature>
<feature type="domain" description="PDZ" evidence="6">
    <location>
        <begin position="1"/>
        <end position="57"/>
    </location>
</feature>
<evidence type="ECO:0000256" key="4">
    <source>
        <dbReference type="ARBA" id="ARBA00038161"/>
    </source>
</evidence>
<dbReference type="Gene3D" id="2.30.42.10">
    <property type="match status" value="1"/>
</dbReference>
<evidence type="ECO:0000256" key="2">
    <source>
        <dbReference type="ARBA" id="ARBA00022490"/>
    </source>
</evidence>
<dbReference type="InterPro" id="IPR051976">
    <property type="entry name" value="Synaptopodin_domain"/>
</dbReference>
<name>A0A8W4FFE7_PIG</name>
<keyword evidence="8" id="KW-1185">Reference proteome</keyword>
<dbReference type="GO" id="GO:0043226">
    <property type="term" value="C:organelle"/>
    <property type="evidence" value="ECO:0007669"/>
    <property type="project" value="UniProtKB-ARBA"/>
</dbReference>
<evidence type="ECO:0000259" key="6">
    <source>
        <dbReference type="PROSITE" id="PS50106"/>
    </source>
</evidence>
<feature type="compositionally biased region" description="Basic and acidic residues" evidence="5">
    <location>
        <begin position="629"/>
        <end position="640"/>
    </location>
</feature>
<keyword evidence="3" id="KW-0597">Phosphoprotein</keyword>
<sequence length="1230" mass="132443">KVREIRSQSKASGSGLCEGDEVVSINGNPCANLTYPEVIKLMESITDSLQMLIKRPSSGISETLITETENKNHEHLTHEGYVESTTLQIRPATKSQCREYYIAPVKSGAPLAEDQARGTGVSGSIKEEASLAPHTSDLESEHLPEEGILRDNAEVGRAGTVVELQLSLSQERHKGASAPVVALLGAEKSKSPDPDLNLQHDGTVRINSVPTSEKGDSALRSSKIIQISSGQELRVIQGSEAGDSELPRVEVIFNCSDRQKTEGCRLQAGKGCVDSPVEGGQSEAPPSLVSFAVSSEGTEQGEDPRSERDHSRPHKHRARHARLRRSESLSEKQVKEAKSKCKSIALLLTDAPNPNSKGVLMFKKRRRRARKYTLVSYGTGELEREADEEEEEGDKEDTCEVAFLGASESEVDEELLSDIDDNTQVVNFDWDSGLVEIEKKLNRGDKMEMLPDTTGKGALMFAKRRERMDQITAQKEEERVGGVPSREPNAAQMDGLRTMTSYQRKEEESVRVQSSVSKSYIEVSPGLGHMTQQNGFTGMSETADAQRMTPMNRTAKPFPGSVNQPATPFSPTRNMTSPIADFPAPPPYSAVTPPPEPFSRAVSSPVAGPAQPPPWPQPVPWSQPAFYDSSERIASRDERIAVPAKRTGILQEAKRRSTTKPMFTFKEPKVSPNPELLSLLQNSEGKKGTGAGGDSGPEEDYLSLGAEACNFMQGSSTKQKTPPPVAPKPAVKSSSSQPVTPVSPVWSPGVAPTQPPAFPTSSPSQGTVVSSIKIAQPSYPPARPASALNLAGPFKGPQASVATLNYTPKPAAPTPTVNAAHAGAVGPSNELPGMSGKGAQLFAKRQSRMEKYVVDSDTVQAHAARAQSPTPSLPAGWKYSSNVRAPPPVAYNPIHSPSYPLAAVKSQPSAPQASKTSKKKGKKPLNALDVMKHQPYQLNASLFTFQPPDSKDGLPPKASVKVSSAPGMKQALPPRPVNAGSPTNVQASSVYSVPAYTSPPSFFAEATSPVSASPVPVAIPTSPKQESASPSYLVAPRPKFSAKKSGVTVQESGRSLSLPGRPVPPAISTTSPWGYQPAYSYSSKPTDELEKANKRLTPWEAAAKSPLGLVDDAFRPRNIQESIVANVVSAARRKVLPGPSENWNERLSYVPQTQKASMGSSGRQEYNVASLPINSMPTSSQYGSQVPYAYYRQPSRHDSEIMSMETRSDYCLSVAGCNYNPYPRGWRRQT</sequence>
<feature type="region of interest" description="Disordered" evidence="5">
    <location>
        <begin position="569"/>
        <end position="769"/>
    </location>
</feature>
<reference evidence="7" key="1">
    <citation type="journal article" date="2020" name="Gigascience">
        <title>An improved pig reference genome sequence to enable pig genetics and genomics research.</title>
        <authorList>
            <person name="Warr A."/>
            <person name="Affara N."/>
            <person name="Aken B."/>
            <person name="Beiki H."/>
            <person name="Bickhart D.M."/>
            <person name="Billis K."/>
            <person name="Chow W."/>
            <person name="Eory L."/>
            <person name="Finlayson H.A."/>
            <person name="Flicek P."/>
            <person name="Giron C.G."/>
            <person name="Griffin D.K."/>
            <person name="Hall R."/>
            <person name="Hannum G."/>
            <person name="Hourlier T."/>
            <person name="Howe K."/>
            <person name="Hume D.A."/>
            <person name="Izuogu O."/>
            <person name="Kim K."/>
            <person name="Koren S."/>
            <person name="Liu H."/>
            <person name="Manchanda N."/>
            <person name="Martin F.J."/>
            <person name="Nonneman D.J."/>
            <person name="O'Connor R.E."/>
            <person name="Phillippy A.M."/>
            <person name="Rohrer G.A."/>
            <person name="Rosen B.D."/>
            <person name="Rund L.A."/>
            <person name="Sargent C.A."/>
            <person name="Schook L.B."/>
            <person name="Schroeder S.G."/>
            <person name="Schwartz A.S."/>
            <person name="Skinner B.M."/>
            <person name="Talbot R."/>
            <person name="Tseng E."/>
            <person name="Tuggle C.K."/>
            <person name="Watson M."/>
            <person name="Smith T.P.L."/>
            <person name="Archibald A.L."/>
        </authorList>
    </citation>
    <scope>NUCLEOTIDE SEQUENCE [LARGE SCALE GENOMIC DNA]</scope>
    <source>
        <strain evidence="7">Duroc</strain>
    </source>
</reference>
<dbReference type="Ensembl" id="ENSSSCT00000103381.1">
    <property type="protein sequence ID" value="ENSSSCP00000077036.1"/>
    <property type="gene ID" value="ENSSSCG00000009111.5"/>
</dbReference>
<feature type="compositionally biased region" description="Basic and acidic residues" evidence="5">
    <location>
        <begin position="324"/>
        <end position="333"/>
    </location>
</feature>
<dbReference type="Proteomes" id="UP000008227">
    <property type="component" value="Chromosome 8"/>
</dbReference>
<dbReference type="SUPFAM" id="SSF50156">
    <property type="entry name" value="PDZ domain-like"/>
    <property type="match status" value="1"/>
</dbReference>
<feature type="region of interest" description="Disordered" evidence="5">
    <location>
        <begin position="900"/>
        <end position="927"/>
    </location>
</feature>
<evidence type="ECO:0000313" key="8">
    <source>
        <dbReference type="Proteomes" id="UP000008227"/>
    </source>
</evidence>
<dbReference type="Pfam" id="PF00595">
    <property type="entry name" value="PDZ"/>
    <property type="match status" value="1"/>
</dbReference>
<protein>
    <submittedName>
        <fullName evidence="7">Synaptopodin 2</fullName>
    </submittedName>
</protein>
<dbReference type="GO" id="GO:0005737">
    <property type="term" value="C:cytoplasm"/>
    <property type="evidence" value="ECO:0007669"/>
    <property type="project" value="UniProtKB-SubCell"/>
</dbReference>
<reference evidence="7" key="2">
    <citation type="submission" date="2025-08" db="UniProtKB">
        <authorList>
            <consortium name="Ensembl"/>
        </authorList>
    </citation>
    <scope>IDENTIFICATION</scope>
</reference>
<gene>
    <name evidence="7" type="primary">SYNPO2</name>
</gene>
<proteinExistence type="evidence at protein level"/>
<dbReference type="AlphaFoldDB" id="A0A8W4FFE7"/>
<keyword evidence="2" id="KW-0963">Cytoplasm</keyword>
<dbReference type="PROSITE" id="PS50106">
    <property type="entry name" value="PDZ"/>
    <property type="match status" value="1"/>
</dbReference>
<dbReference type="InterPro" id="IPR001478">
    <property type="entry name" value="PDZ"/>
</dbReference>
<feature type="region of interest" description="Disordered" evidence="5">
    <location>
        <begin position="943"/>
        <end position="983"/>
    </location>
</feature>
<organism evidence="7 8">
    <name type="scientific">Sus scrofa</name>
    <name type="common">Pig</name>
    <dbReference type="NCBI Taxonomy" id="9823"/>
    <lineage>
        <taxon>Eukaryota</taxon>
        <taxon>Metazoa</taxon>
        <taxon>Chordata</taxon>
        <taxon>Craniata</taxon>
        <taxon>Vertebrata</taxon>
        <taxon>Euteleostomi</taxon>
        <taxon>Mammalia</taxon>
        <taxon>Eutheria</taxon>
        <taxon>Laurasiatheria</taxon>
        <taxon>Artiodactyla</taxon>
        <taxon>Suina</taxon>
        <taxon>Suidae</taxon>
        <taxon>Sus</taxon>
    </lineage>
</organism>
<evidence type="ECO:0000256" key="5">
    <source>
        <dbReference type="SAM" id="MobiDB-lite"/>
    </source>
</evidence>
<evidence type="ECO:0000256" key="1">
    <source>
        <dbReference type="ARBA" id="ARBA00004496"/>
    </source>
</evidence>
<dbReference type="GeneTree" id="ENSGT00950000183054"/>
<dbReference type="PANTHER" id="PTHR24217">
    <property type="entry name" value="PUTATIVE-RELATED"/>
    <property type="match status" value="1"/>
</dbReference>
<evidence type="ECO:0007829" key="9">
    <source>
        <dbReference type="PeptideAtlas" id="A0A8W4FFE7"/>
    </source>
</evidence>
<feature type="compositionally biased region" description="Low complexity" evidence="5">
    <location>
        <begin position="728"/>
        <end position="750"/>
    </location>
</feature>
<evidence type="ECO:0000256" key="3">
    <source>
        <dbReference type="ARBA" id="ARBA00022553"/>
    </source>
</evidence>
<dbReference type="InterPro" id="IPR036034">
    <property type="entry name" value="PDZ_sf"/>
</dbReference>
<reference evidence="7" key="3">
    <citation type="submission" date="2025-09" db="UniProtKB">
        <authorList>
            <consortium name="Ensembl"/>
        </authorList>
    </citation>
    <scope>IDENTIFICATION</scope>
</reference>
<feature type="compositionally biased region" description="Basic residues" evidence="5">
    <location>
        <begin position="311"/>
        <end position="323"/>
    </location>
</feature>
<evidence type="ECO:0000313" key="7">
    <source>
        <dbReference type="Ensembl" id="ENSSSCP00000077036.1"/>
    </source>
</evidence>
<comment type="similarity">
    <text evidence="4">Belongs to the synaptopodin family.</text>
</comment>
<comment type="subcellular location">
    <subcellularLocation>
        <location evidence="1">Cytoplasm</location>
    </subcellularLocation>
</comment>
<feature type="compositionally biased region" description="Pro residues" evidence="5">
    <location>
        <begin position="610"/>
        <end position="621"/>
    </location>
</feature>
<keyword evidence="9" id="KW-1267">Proteomics identification</keyword>
<feature type="compositionally biased region" description="Pro residues" evidence="5">
    <location>
        <begin position="583"/>
        <end position="597"/>
    </location>
</feature>